<keyword evidence="2" id="KW-1185">Reference proteome</keyword>
<reference evidence="1 2" key="1">
    <citation type="submission" date="2024-03" db="EMBL/GenBank/DDBJ databases">
        <authorList>
            <person name="Gkanogiannis A."/>
            <person name="Becerra Lopez-Lavalle L."/>
        </authorList>
    </citation>
    <scope>NUCLEOTIDE SEQUENCE [LARGE SCALE GENOMIC DNA]</scope>
</reference>
<proteinExistence type="predicted"/>
<accession>A0ABP0YL65</accession>
<organism evidence="1 2">
    <name type="scientific">Citrullus colocynthis</name>
    <name type="common">colocynth</name>
    <dbReference type="NCBI Taxonomy" id="252529"/>
    <lineage>
        <taxon>Eukaryota</taxon>
        <taxon>Viridiplantae</taxon>
        <taxon>Streptophyta</taxon>
        <taxon>Embryophyta</taxon>
        <taxon>Tracheophyta</taxon>
        <taxon>Spermatophyta</taxon>
        <taxon>Magnoliopsida</taxon>
        <taxon>eudicotyledons</taxon>
        <taxon>Gunneridae</taxon>
        <taxon>Pentapetalae</taxon>
        <taxon>rosids</taxon>
        <taxon>fabids</taxon>
        <taxon>Cucurbitales</taxon>
        <taxon>Cucurbitaceae</taxon>
        <taxon>Benincaseae</taxon>
        <taxon>Citrullus</taxon>
    </lineage>
</organism>
<dbReference type="Proteomes" id="UP001642487">
    <property type="component" value="Chromosome 4"/>
</dbReference>
<evidence type="ECO:0000313" key="1">
    <source>
        <dbReference type="EMBL" id="CAK9319282.1"/>
    </source>
</evidence>
<dbReference type="EMBL" id="OZ021738">
    <property type="protein sequence ID" value="CAK9319282.1"/>
    <property type="molecule type" value="Genomic_DNA"/>
</dbReference>
<sequence length="170" mass="19005">MAPLFLVDAHYAGRPTFRTATNRRPAFGRRPTAGGDTLLVPDWGPILCPQFDPHLLLNKGFLAPIEAGTHKDSTRFLPTLLQSKGMVSGESGNSPRIIFPKWRNLSIFKRGTTFYFEISLIRILTHLFQNLSAKSKTEKSSLCFLPTLSQRIPQSPLFQENRGEDHIGGV</sequence>
<gene>
    <name evidence="1" type="ORF">CITCOLO1_LOCUS11276</name>
</gene>
<protein>
    <submittedName>
        <fullName evidence="1">Uncharacterized protein</fullName>
    </submittedName>
</protein>
<name>A0ABP0YL65_9ROSI</name>
<evidence type="ECO:0000313" key="2">
    <source>
        <dbReference type="Proteomes" id="UP001642487"/>
    </source>
</evidence>